<keyword evidence="3 4" id="KW-0732">Signal</keyword>
<evidence type="ECO:0000256" key="3">
    <source>
        <dbReference type="ARBA" id="ARBA00022729"/>
    </source>
</evidence>
<gene>
    <name evidence="5" type="ORF">J6595_11140</name>
</gene>
<comment type="similarity">
    <text evidence="1">Belongs to the bacterial solute-binding protein 7 family.</text>
</comment>
<sequence>MKFRHVLATAIALAISATTVSAAEFNLRLHTLVKSPHPYNDMAAYMKKTLEEKSDGRIAVQIFDSGQLGQDPAVISELAFGTIDMMISTTSNAAEQVPEYGIFTMPYLFSGMDGILDKIGPGTKVQEHFEKIYEDRGLGMRLLALGASGTRNLATTDKPVNTLADLKGMRMRTPPSPMDSETWSALGMLPVTIAWGELYAALQTGVVSAMESSLPGYSGAKLYEVAPYLALTQHTLQINHISISDVTWNKLPEDLQKLVQQTAIEANTLGVQKAIQYDSELVKSLQADHGVKVTHPDTAAFRAKLEPIQAQLAKKVGLSQEYELLTAK</sequence>
<dbReference type="NCBIfam" id="TIGR00787">
    <property type="entry name" value="dctP"/>
    <property type="match status" value="1"/>
</dbReference>
<organism evidence="5 6">
    <name type="scientific">Jiella mangrovi</name>
    <dbReference type="NCBI Taxonomy" id="2821407"/>
    <lineage>
        <taxon>Bacteria</taxon>
        <taxon>Pseudomonadati</taxon>
        <taxon>Pseudomonadota</taxon>
        <taxon>Alphaproteobacteria</taxon>
        <taxon>Hyphomicrobiales</taxon>
        <taxon>Aurantimonadaceae</taxon>
        <taxon>Jiella</taxon>
    </lineage>
</organism>
<dbReference type="InterPro" id="IPR038404">
    <property type="entry name" value="TRAP_DctP_sf"/>
</dbReference>
<accession>A0ABS4BHB2</accession>
<dbReference type="InterPro" id="IPR018389">
    <property type="entry name" value="DctP_fam"/>
</dbReference>
<dbReference type="PANTHER" id="PTHR33376:SF7">
    <property type="entry name" value="C4-DICARBOXYLATE-BINDING PROTEIN DCTB"/>
    <property type="match status" value="1"/>
</dbReference>
<evidence type="ECO:0000313" key="5">
    <source>
        <dbReference type="EMBL" id="MBP0616137.1"/>
    </source>
</evidence>
<keyword evidence="2" id="KW-0813">Transport</keyword>
<dbReference type="NCBIfam" id="NF037995">
    <property type="entry name" value="TRAP_S1"/>
    <property type="match status" value="1"/>
</dbReference>
<feature type="chain" id="PRO_5045954532" evidence="4">
    <location>
        <begin position="23"/>
        <end position="328"/>
    </location>
</feature>
<dbReference type="CDD" id="cd13603">
    <property type="entry name" value="PBP2_TRAP_Siap_TeaA_like"/>
    <property type="match status" value="1"/>
</dbReference>
<evidence type="ECO:0000256" key="1">
    <source>
        <dbReference type="ARBA" id="ARBA00009023"/>
    </source>
</evidence>
<dbReference type="InterPro" id="IPR004682">
    <property type="entry name" value="TRAP_DctP"/>
</dbReference>
<dbReference type="Proteomes" id="UP000678276">
    <property type="component" value="Unassembled WGS sequence"/>
</dbReference>
<evidence type="ECO:0000256" key="4">
    <source>
        <dbReference type="SAM" id="SignalP"/>
    </source>
</evidence>
<comment type="caution">
    <text evidence="5">The sequence shown here is derived from an EMBL/GenBank/DDBJ whole genome shotgun (WGS) entry which is preliminary data.</text>
</comment>
<dbReference type="EMBL" id="JAGJCF010000006">
    <property type="protein sequence ID" value="MBP0616137.1"/>
    <property type="molecule type" value="Genomic_DNA"/>
</dbReference>
<keyword evidence="6" id="KW-1185">Reference proteome</keyword>
<protein>
    <submittedName>
        <fullName evidence="5">TRAP transporter substrate-binding protein</fullName>
    </submittedName>
</protein>
<reference evidence="5 6" key="1">
    <citation type="submission" date="2021-04" db="EMBL/GenBank/DDBJ databases">
        <title>Whole genome sequence of Jiella sp. KSK16Y-1.</title>
        <authorList>
            <person name="Tuo L."/>
        </authorList>
    </citation>
    <scope>NUCLEOTIDE SEQUENCE [LARGE SCALE GENOMIC DNA]</scope>
    <source>
        <strain evidence="5 6">KSK16Y-1</strain>
    </source>
</reference>
<dbReference type="RefSeq" id="WP_209594626.1">
    <property type="nucleotide sequence ID" value="NZ_JAGJCF010000006.1"/>
</dbReference>
<feature type="signal peptide" evidence="4">
    <location>
        <begin position="1"/>
        <end position="22"/>
    </location>
</feature>
<evidence type="ECO:0000313" key="6">
    <source>
        <dbReference type="Proteomes" id="UP000678276"/>
    </source>
</evidence>
<evidence type="ECO:0000256" key="2">
    <source>
        <dbReference type="ARBA" id="ARBA00022448"/>
    </source>
</evidence>
<name>A0ABS4BHB2_9HYPH</name>
<proteinExistence type="inferred from homology"/>
<dbReference type="Gene3D" id="3.40.190.170">
    <property type="entry name" value="Bacterial extracellular solute-binding protein, family 7"/>
    <property type="match status" value="1"/>
</dbReference>
<dbReference type="Pfam" id="PF03480">
    <property type="entry name" value="DctP"/>
    <property type="match status" value="1"/>
</dbReference>
<dbReference type="PANTHER" id="PTHR33376">
    <property type="match status" value="1"/>
</dbReference>
<dbReference type="PIRSF" id="PIRSF006470">
    <property type="entry name" value="DctB"/>
    <property type="match status" value="1"/>
</dbReference>